<evidence type="ECO:0000313" key="2">
    <source>
        <dbReference type="EMBL" id="PPQ87981.1"/>
    </source>
</evidence>
<evidence type="ECO:0000313" key="3">
    <source>
        <dbReference type="Proteomes" id="UP000283269"/>
    </source>
</evidence>
<comment type="caution">
    <text evidence="2">The sequence shown here is derived from an EMBL/GenBank/DDBJ whole genome shotgun (WGS) entry which is preliminary data.</text>
</comment>
<keyword evidence="1" id="KW-1133">Transmembrane helix</keyword>
<dbReference type="InParanoid" id="A0A409XB60"/>
<feature type="transmembrane region" description="Helical" evidence="1">
    <location>
        <begin position="110"/>
        <end position="131"/>
    </location>
</feature>
<dbReference type="Proteomes" id="UP000283269">
    <property type="component" value="Unassembled WGS sequence"/>
</dbReference>
<proteinExistence type="predicted"/>
<reference evidence="2 3" key="1">
    <citation type="journal article" date="2018" name="Evol. Lett.">
        <title>Horizontal gene cluster transfer increased hallucinogenic mushroom diversity.</title>
        <authorList>
            <person name="Reynolds H.T."/>
            <person name="Vijayakumar V."/>
            <person name="Gluck-Thaler E."/>
            <person name="Korotkin H.B."/>
            <person name="Matheny P.B."/>
            <person name="Slot J.C."/>
        </authorList>
    </citation>
    <scope>NUCLEOTIDE SEQUENCE [LARGE SCALE GENOMIC DNA]</scope>
    <source>
        <strain evidence="2 3">2631</strain>
    </source>
</reference>
<feature type="transmembrane region" description="Helical" evidence="1">
    <location>
        <begin position="44"/>
        <end position="65"/>
    </location>
</feature>
<keyword evidence="1" id="KW-0472">Membrane</keyword>
<keyword evidence="3" id="KW-1185">Reference proteome</keyword>
<keyword evidence="1" id="KW-0812">Transmembrane</keyword>
<gene>
    <name evidence="2" type="ORF">CVT25_001060</name>
</gene>
<accession>A0A409XB60</accession>
<dbReference type="AlphaFoldDB" id="A0A409XB60"/>
<sequence length="168" mass="17876">MSSSLAVWSAIAAALLTVQALLLVAIPRLLLFLSNSDSHALSPLELFLSQHFAISLGVLAFAVLFNIPSAPSPLPSPVETVPTQPLLYPLTIGSTLSAFVAWNSDDVGTLASVFFFFSLTISLWGLWEIIFANSASFSKTTGTDKHTSSFIFGNKAAASSVKKNLKTK</sequence>
<dbReference type="EMBL" id="NHYD01002181">
    <property type="protein sequence ID" value="PPQ87981.1"/>
    <property type="molecule type" value="Genomic_DNA"/>
</dbReference>
<protein>
    <submittedName>
        <fullName evidence="2">Uncharacterized protein</fullName>
    </submittedName>
</protein>
<dbReference type="STRING" id="93625.A0A409XB60"/>
<dbReference type="PANTHER" id="PTHR39605:SF1">
    <property type="entry name" value="MAJOR FACILITATOR SUPERFAMILY (MFS) PROFILE DOMAIN-CONTAINING PROTEIN"/>
    <property type="match status" value="1"/>
</dbReference>
<dbReference type="PANTHER" id="PTHR39605">
    <property type="entry name" value="MAJOR FACILITATOR SUPERFAMILY (MFS) PROFILE DOMAIN-CONTAINING PROTEIN"/>
    <property type="match status" value="1"/>
</dbReference>
<name>A0A409XB60_PSICY</name>
<dbReference type="OrthoDB" id="2550114at2759"/>
<organism evidence="2 3">
    <name type="scientific">Psilocybe cyanescens</name>
    <dbReference type="NCBI Taxonomy" id="93625"/>
    <lineage>
        <taxon>Eukaryota</taxon>
        <taxon>Fungi</taxon>
        <taxon>Dikarya</taxon>
        <taxon>Basidiomycota</taxon>
        <taxon>Agaricomycotina</taxon>
        <taxon>Agaricomycetes</taxon>
        <taxon>Agaricomycetidae</taxon>
        <taxon>Agaricales</taxon>
        <taxon>Agaricineae</taxon>
        <taxon>Strophariaceae</taxon>
        <taxon>Psilocybe</taxon>
    </lineage>
</organism>
<feature type="transmembrane region" description="Helical" evidence="1">
    <location>
        <begin position="86"/>
        <end position="104"/>
    </location>
</feature>
<evidence type="ECO:0000256" key="1">
    <source>
        <dbReference type="SAM" id="Phobius"/>
    </source>
</evidence>